<dbReference type="OrthoDB" id="9794935at2"/>
<sequence>MGHKLSDSEVEQVLLKGTSVTIGMIDESGHPETAALTYVWDSKRKAVLLHGSKENGLMKRLAEQETIAGTIVVDTEVDAPEFTLRYRSVNLSGSLQVESVENFAPDMALLCAKYLGKDYPRDHFARTMSNLGSALTIFKWTPDSLSSRGHDLPKF</sequence>
<proteinExistence type="predicted"/>
<dbReference type="Gene3D" id="2.30.110.10">
    <property type="entry name" value="Electron Transport, Fmn-binding Protein, Chain A"/>
    <property type="match status" value="1"/>
</dbReference>
<dbReference type="EMBL" id="BBJM01000043">
    <property type="protein sequence ID" value="GAK48631.1"/>
    <property type="molecule type" value="Genomic_DNA"/>
</dbReference>
<name>A0A081BKR3_9LACO</name>
<organism evidence="1 2">
    <name type="scientific">Secundilactobacillus oryzae JCM 18671</name>
    <dbReference type="NCBI Taxonomy" id="1291743"/>
    <lineage>
        <taxon>Bacteria</taxon>
        <taxon>Bacillati</taxon>
        <taxon>Bacillota</taxon>
        <taxon>Bacilli</taxon>
        <taxon>Lactobacillales</taxon>
        <taxon>Lactobacillaceae</taxon>
        <taxon>Secundilactobacillus</taxon>
    </lineage>
</organism>
<accession>A0A081BKR3</accession>
<protein>
    <submittedName>
        <fullName evidence="1">Putative 5-nitroimidazole resistance protein NimA</fullName>
    </submittedName>
</protein>
<evidence type="ECO:0000313" key="2">
    <source>
        <dbReference type="Proteomes" id="UP000028700"/>
    </source>
</evidence>
<keyword evidence="2" id="KW-1185">Reference proteome</keyword>
<dbReference type="RefSeq" id="WP_034529468.1">
    <property type="nucleotide sequence ID" value="NZ_BBJM01000043.1"/>
</dbReference>
<comment type="caution">
    <text evidence="1">The sequence shown here is derived from an EMBL/GenBank/DDBJ whole genome shotgun (WGS) entry which is preliminary data.</text>
</comment>
<dbReference type="SUPFAM" id="SSF50475">
    <property type="entry name" value="FMN-binding split barrel"/>
    <property type="match status" value="1"/>
</dbReference>
<dbReference type="Proteomes" id="UP000028700">
    <property type="component" value="Unassembled WGS sequence"/>
</dbReference>
<dbReference type="eggNOG" id="ENOG5032E2B">
    <property type="taxonomic scope" value="Bacteria"/>
</dbReference>
<gene>
    <name evidence="1" type="ORF">LOSG293_430030</name>
</gene>
<dbReference type="AlphaFoldDB" id="A0A081BKR3"/>
<dbReference type="InterPro" id="IPR012349">
    <property type="entry name" value="Split_barrel_FMN-bd"/>
</dbReference>
<evidence type="ECO:0000313" key="1">
    <source>
        <dbReference type="EMBL" id="GAK48631.1"/>
    </source>
</evidence>
<reference evidence="1" key="1">
    <citation type="journal article" date="2014" name="Genome Announc.">
        <title>Draft Genome Sequence of Lactobacillus oryzae Strain SG293T.</title>
        <authorList>
            <person name="Tanizawa Y."/>
            <person name="Fujisawa T."/>
            <person name="Mochizuki T."/>
            <person name="Kaminuma E."/>
            <person name="Nakamura Y."/>
            <person name="Tohno M."/>
        </authorList>
    </citation>
    <scope>NUCLEOTIDE SEQUENCE [LARGE SCALE GENOMIC DNA]</scope>
    <source>
        <strain evidence="1">SG293</strain>
    </source>
</reference>